<dbReference type="GO" id="GO:0071944">
    <property type="term" value="C:cell periphery"/>
    <property type="evidence" value="ECO:0007669"/>
    <property type="project" value="UniProtKB-ARBA"/>
</dbReference>
<organism evidence="11">
    <name type="scientific">Anoplophora glabripennis</name>
    <name type="common">Asian longhorn beetle</name>
    <name type="synonym">Anoplophora nobilis</name>
    <dbReference type="NCBI Taxonomy" id="217634"/>
    <lineage>
        <taxon>Eukaryota</taxon>
        <taxon>Metazoa</taxon>
        <taxon>Ecdysozoa</taxon>
        <taxon>Arthropoda</taxon>
        <taxon>Hexapoda</taxon>
        <taxon>Insecta</taxon>
        <taxon>Pterygota</taxon>
        <taxon>Neoptera</taxon>
        <taxon>Endopterygota</taxon>
        <taxon>Coleoptera</taxon>
        <taxon>Polyphaga</taxon>
        <taxon>Cucujiformia</taxon>
        <taxon>Chrysomeloidea</taxon>
        <taxon>Cerambycidae</taxon>
        <taxon>Lamiinae</taxon>
        <taxon>Lamiini</taxon>
        <taxon>Anoplophora</taxon>
    </lineage>
</organism>
<dbReference type="AlphaFoldDB" id="V5IA33"/>
<dbReference type="InterPro" id="IPR013783">
    <property type="entry name" value="Ig-like_fold"/>
</dbReference>
<dbReference type="InterPro" id="IPR001611">
    <property type="entry name" value="Leu-rich_rpt"/>
</dbReference>
<dbReference type="Gene3D" id="3.80.10.10">
    <property type="entry name" value="Ribonuclease Inhibitor"/>
    <property type="match status" value="2"/>
</dbReference>
<dbReference type="InterPro" id="IPR000483">
    <property type="entry name" value="Cys-rich_flank_reg_C"/>
</dbReference>
<evidence type="ECO:0000259" key="10">
    <source>
        <dbReference type="PROSITE" id="PS50835"/>
    </source>
</evidence>
<feature type="compositionally biased region" description="Polar residues" evidence="7">
    <location>
        <begin position="595"/>
        <end position="607"/>
    </location>
</feature>
<feature type="compositionally biased region" description="Polar residues" evidence="7">
    <location>
        <begin position="657"/>
        <end position="680"/>
    </location>
</feature>
<dbReference type="InterPro" id="IPR003599">
    <property type="entry name" value="Ig_sub"/>
</dbReference>
<dbReference type="Pfam" id="PF07679">
    <property type="entry name" value="I-set"/>
    <property type="match status" value="1"/>
</dbReference>
<dbReference type="EMBL" id="GALX01001885">
    <property type="protein sequence ID" value="JAB66581.1"/>
    <property type="molecule type" value="Transcribed_RNA"/>
</dbReference>
<dbReference type="PROSITE" id="PS50835">
    <property type="entry name" value="IG_LIKE"/>
    <property type="match status" value="1"/>
</dbReference>
<dbReference type="SUPFAM" id="SSF52058">
    <property type="entry name" value="L domain-like"/>
    <property type="match status" value="1"/>
</dbReference>
<evidence type="ECO:0000256" key="6">
    <source>
        <dbReference type="ARBA" id="ARBA00023319"/>
    </source>
</evidence>
<dbReference type="Pfam" id="PF13855">
    <property type="entry name" value="LRR_8"/>
    <property type="match status" value="2"/>
</dbReference>
<gene>
    <name evidence="11" type="primary">LRFN5</name>
</gene>
<feature type="chain" id="PRO_5004736687" evidence="9">
    <location>
        <begin position="19"/>
        <end position="740"/>
    </location>
</feature>
<keyword evidence="3" id="KW-0677">Repeat</keyword>
<dbReference type="InterPro" id="IPR007110">
    <property type="entry name" value="Ig-like_dom"/>
</dbReference>
<evidence type="ECO:0000256" key="9">
    <source>
        <dbReference type="SAM" id="SignalP"/>
    </source>
</evidence>
<keyword evidence="6" id="KW-0393">Immunoglobulin domain</keyword>
<dbReference type="Gene3D" id="2.60.40.10">
    <property type="entry name" value="Immunoglobulins"/>
    <property type="match status" value="1"/>
</dbReference>
<dbReference type="FunFam" id="2.60.40.10:FF:000032">
    <property type="entry name" value="palladin isoform X1"/>
    <property type="match status" value="1"/>
</dbReference>
<protein>
    <submittedName>
        <fullName evidence="11">Leucine-rich repeat and fibronectin type-III domain-containing protein</fullName>
    </submittedName>
</protein>
<name>V5IA33_ANOGL</name>
<proteinExistence type="predicted"/>
<reference evidence="11" key="1">
    <citation type="submission" date="2013-07" db="EMBL/GenBank/DDBJ databases">
        <title>Midgut Transcriptome Profiling of Anoplphora glabripennis, a Lignocellulose Degrading, Wood-Boring Cerambycid.</title>
        <authorList>
            <person name="Scully E.D."/>
            <person name="Hoover K."/>
            <person name="Carlson J.E."/>
            <person name="Tien M."/>
            <person name="Geib S.M."/>
        </authorList>
    </citation>
    <scope>NUCLEOTIDE SEQUENCE</scope>
</reference>
<keyword evidence="2 9" id="KW-0732">Signal</keyword>
<feature type="region of interest" description="Disordered" evidence="7">
    <location>
        <begin position="520"/>
        <end position="554"/>
    </location>
</feature>
<feature type="region of interest" description="Disordered" evidence="7">
    <location>
        <begin position="591"/>
        <end position="740"/>
    </location>
</feature>
<sequence>MYLACAYLFLIWTAFTLADTDWTNDCKKCECRWVSGKKTAFCSNKNLNEIPKDLPSSVREIDFSNNSLYSLGSYEFANANLRNIHKLKFQNCSIETVNESAFNGLGVLIELDLSRNRIGVLSKDVFRDNIKLRILILSYNKIRVLDDGLLHNMTYLQKVLLNNNNIEAITPTTFQNLPVLNHIDLAFNRIQRITFDLKEYVVKLMSLNVEGNPWICDCNLQAFRQSTLKSNLITNPTECESPTKMKGRMWQDSMVFACIPEIIYPKPLAQIEATYSNITLTCKVKGDPIPDVDWVNNGHIIERDPRKSKQKYITFKNTTDGYTWNNLTITNVNYRDRGEYKCIAKNPGGEDETNITLIVPAGPLTGDRTPSPLSSSTLWIVVLSVSLLVILLIVLLLVCCFCKRNTHGMSAKRREHANSSEEYINMSSGQAEIKKGLITDVNPVTKPPRATVPPSVVSGGTEVSDVKRNLLDNESVFDGDDESRSLDFDQPLLRKSQILIESPDYRLNNHYPPDLLPFPPRGAQISPAASSASTVADTTRLPPHHGPQSPLHSPIYDQLNLYRTLPYSRSHSPFVGPPPRIPRQGYVTIPRRPRQQSWSSEPPNVSDLTPEPLYDNLGARTTADGGASTPRSVRQFPLSPSNCDPIAETHESPPSQPISSQTLPRNMNSTRLTPSRTQWAKANAEALRSPEKRNSITSLPSSPNHQNKLSKIPPTPPPKPKKRLSAGPLFQDEGEDGTEV</sequence>
<dbReference type="InterPro" id="IPR003591">
    <property type="entry name" value="Leu-rich_rpt_typical-subtyp"/>
</dbReference>
<evidence type="ECO:0000256" key="8">
    <source>
        <dbReference type="SAM" id="Phobius"/>
    </source>
</evidence>
<dbReference type="SMART" id="SM00082">
    <property type="entry name" value="LRRCT"/>
    <property type="match status" value="1"/>
</dbReference>
<keyword evidence="8" id="KW-1133">Transmembrane helix</keyword>
<keyword evidence="4" id="KW-1015">Disulfide bond</keyword>
<evidence type="ECO:0000256" key="7">
    <source>
        <dbReference type="SAM" id="MobiDB-lite"/>
    </source>
</evidence>
<keyword evidence="1" id="KW-0433">Leucine-rich repeat</keyword>
<evidence type="ECO:0000256" key="3">
    <source>
        <dbReference type="ARBA" id="ARBA00022737"/>
    </source>
</evidence>
<evidence type="ECO:0000256" key="2">
    <source>
        <dbReference type="ARBA" id="ARBA00022729"/>
    </source>
</evidence>
<feature type="compositionally biased region" description="Polar residues" evidence="7">
    <location>
        <begin position="695"/>
        <end position="709"/>
    </location>
</feature>
<feature type="signal peptide" evidence="9">
    <location>
        <begin position="1"/>
        <end position="18"/>
    </location>
</feature>
<dbReference type="SMART" id="SM00409">
    <property type="entry name" value="IG"/>
    <property type="match status" value="1"/>
</dbReference>
<dbReference type="InterPro" id="IPR036179">
    <property type="entry name" value="Ig-like_dom_sf"/>
</dbReference>
<dbReference type="PANTHER" id="PTHR45842:SF12">
    <property type="entry name" value="KEKKON 5, ISOFORM A"/>
    <property type="match status" value="1"/>
</dbReference>
<keyword evidence="8" id="KW-0472">Membrane</keyword>
<dbReference type="InterPro" id="IPR032675">
    <property type="entry name" value="LRR_dom_sf"/>
</dbReference>
<evidence type="ECO:0000256" key="4">
    <source>
        <dbReference type="ARBA" id="ARBA00023157"/>
    </source>
</evidence>
<evidence type="ECO:0000313" key="11">
    <source>
        <dbReference type="EMBL" id="JAB66581.1"/>
    </source>
</evidence>
<dbReference type="FunFam" id="3.80.10.10:FF:000082">
    <property type="entry name" value="Leucine-rich repeat-containing 24"/>
    <property type="match status" value="1"/>
</dbReference>
<feature type="domain" description="Ig-like" evidence="10">
    <location>
        <begin position="260"/>
        <end position="356"/>
    </location>
</feature>
<feature type="compositionally biased region" description="Low complexity" evidence="7">
    <location>
        <begin position="526"/>
        <end position="539"/>
    </location>
</feature>
<dbReference type="SUPFAM" id="SSF48726">
    <property type="entry name" value="Immunoglobulin"/>
    <property type="match status" value="1"/>
</dbReference>
<evidence type="ECO:0000256" key="5">
    <source>
        <dbReference type="ARBA" id="ARBA00023180"/>
    </source>
</evidence>
<dbReference type="InterPro" id="IPR003598">
    <property type="entry name" value="Ig_sub2"/>
</dbReference>
<dbReference type="SMART" id="SM00408">
    <property type="entry name" value="IGc2"/>
    <property type="match status" value="1"/>
</dbReference>
<feature type="transmembrane region" description="Helical" evidence="8">
    <location>
        <begin position="378"/>
        <end position="402"/>
    </location>
</feature>
<accession>V5IA33</accession>
<keyword evidence="5" id="KW-0325">Glycoprotein</keyword>
<keyword evidence="8" id="KW-0812">Transmembrane</keyword>
<dbReference type="PANTHER" id="PTHR45842">
    <property type="entry name" value="SYNAPTIC ADHESION-LIKE MOLECULE SALM"/>
    <property type="match status" value="1"/>
</dbReference>
<dbReference type="InterPro" id="IPR013098">
    <property type="entry name" value="Ig_I-set"/>
</dbReference>
<dbReference type="SMART" id="SM00369">
    <property type="entry name" value="LRR_TYP"/>
    <property type="match status" value="6"/>
</dbReference>
<dbReference type="InterPro" id="IPR050467">
    <property type="entry name" value="LRFN"/>
</dbReference>
<evidence type="ECO:0000256" key="1">
    <source>
        <dbReference type="ARBA" id="ARBA00022614"/>
    </source>
</evidence>